<comment type="similarity">
    <text evidence="2">Belongs to the cytochrome P450 family.</text>
</comment>
<reference evidence="8" key="1">
    <citation type="journal article" date="2017" name="Nat. Ecol. Evol.">
        <title>Genome expansion and lineage-specific genetic innovations in the forest pathogenic fungi Armillaria.</title>
        <authorList>
            <person name="Sipos G."/>
            <person name="Prasanna A.N."/>
            <person name="Walter M.C."/>
            <person name="O'Connor E."/>
            <person name="Balint B."/>
            <person name="Krizsan K."/>
            <person name="Kiss B."/>
            <person name="Hess J."/>
            <person name="Varga T."/>
            <person name="Slot J."/>
            <person name="Riley R."/>
            <person name="Boka B."/>
            <person name="Rigling D."/>
            <person name="Barry K."/>
            <person name="Lee J."/>
            <person name="Mihaltcheva S."/>
            <person name="LaButti K."/>
            <person name="Lipzen A."/>
            <person name="Waldron R."/>
            <person name="Moloney N.M."/>
            <person name="Sperisen C."/>
            <person name="Kredics L."/>
            <person name="Vagvoelgyi C."/>
            <person name="Patrignani A."/>
            <person name="Fitzpatrick D."/>
            <person name="Nagy I."/>
            <person name="Doyle S."/>
            <person name="Anderson J.B."/>
            <person name="Grigoriev I.V."/>
            <person name="Gueldener U."/>
            <person name="Muensterkoetter M."/>
            <person name="Nagy L.G."/>
        </authorList>
    </citation>
    <scope>NUCLEOTIDE SEQUENCE [LARGE SCALE GENOMIC DNA]</scope>
    <source>
        <strain evidence="8">C18/9</strain>
    </source>
</reference>
<accession>A0A284RZE3</accession>
<dbReference type="Gene3D" id="1.10.630.10">
    <property type="entry name" value="Cytochrome P450"/>
    <property type="match status" value="1"/>
</dbReference>
<dbReference type="GO" id="GO:0020037">
    <property type="term" value="F:heme binding"/>
    <property type="evidence" value="ECO:0007669"/>
    <property type="project" value="InterPro"/>
</dbReference>
<keyword evidence="6" id="KW-0349">Heme</keyword>
<keyword evidence="3 6" id="KW-0479">Metal-binding</keyword>
<evidence type="ECO:0000313" key="7">
    <source>
        <dbReference type="EMBL" id="SJL14132.1"/>
    </source>
</evidence>
<keyword evidence="4" id="KW-0560">Oxidoreductase</keyword>
<dbReference type="OrthoDB" id="1844152at2759"/>
<dbReference type="SUPFAM" id="SSF48264">
    <property type="entry name" value="Cytochrome P450"/>
    <property type="match status" value="1"/>
</dbReference>
<comment type="cofactor">
    <cofactor evidence="1 6">
        <name>heme</name>
        <dbReference type="ChEBI" id="CHEBI:30413"/>
    </cofactor>
</comment>
<dbReference type="InterPro" id="IPR001128">
    <property type="entry name" value="Cyt_P450"/>
</dbReference>
<keyword evidence="8" id="KW-1185">Reference proteome</keyword>
<sequence length="504" mass="57667">MSFKEFVSKVRRVDETLLLGALVLALVFLLAFQLQQASNNREKLKGIPTVGSSGFVASWKDAFRFLFHSKDIIEKGYRKYHGIVFKLSSLDATSDLLQMDYTIGRDVFADPYHIGVVRNALTRNIATCFADVADEIQEAFNDNIPMTEGTKFCGLFRLLAYETPTDWMNVPIYERILQIDFPSEYYKNVNPKYIRYRPHPGVYQTQHQLHGQCFRLRSYHQPIPVIPKASRGVPLDTSQARFSQGGKILRPDYPRTTARREHSRKRLTGKLNDLLSWLLDTTNGNKERHDIQDLITRILLLNLGAIHTTSMVFKTAVYALATHPEYVEILRTEVESAIAEEGWTKAAVGKMDRLDSFLKEAQRVYGDLGIFSVRRTARKDFIFSDGTVVPAGSQIAVAALSTHLDEENYEDPLQFKPWRFSEQRKQEVEGNHQQMVILSLDYLLFGIGRSACPGHFFAVNMLKTLTAHVLLNFDVKIDCIDQFFTHQASNQRRDVFFRKRAGVP</sequence>
<dbReference type="PANTHER" id="PTHR46206">
    <property type="entry name" value="CYTOCHROME P450"/>
    <property type="match status" value="1"/>
</dbReference>
<dbReference type="Proteomes" id="UP000219338">
    <property type="component" value="Unassembled WGS sequence"/>
</dbReference>
<evidence type="ECO:0000256" key="6">
    <source>
        <dbReference type="PIRSR" id="PIRSR602403-1"/>
    </source>
</evidence>
<evidence type="ECO:0000256" key="2">
    <source>
        <dbReference type="ARBA" id="ARBA00010617"/>
    </source>
</evidence>
<evidence type="ECO:0000256" key="3">
    <source>
        <dbReference type="ARBA" id="ARBA00022723"/>
    </source>
</evidence>
<dbReference type="CDD" id="cd11041">
    <property type="entry name" value="CYP503A1-like"/>
    <property type="match status" value="1"/>
</dbReference>
<name>A0A284RZE3_ARMOS</name>
<evidence type="ECO:0000256" key="4">
    <source>
        <dbReference type="ARBA" id="ARBA00023002"/>
    </source>
</evidence>
<feature type="binding site" description="axial binding residue" evidence="6">
    <location>
        <position position="452"/>
    </location>
    <ligand>
        <name>heme</name>
        <dbReference type="ChEBI" id="CHEBI:30413"/>
    </ligand>
    <ligandPart>
        <name>Fe</name>
        <dbReference type="ChEBI" id="CHEBI:18248"/>
    </ligandPart>
</feature>
<dbReference type="AlphaFoldDB" id="A0A284RZE3"/>
<evidence type="ECO:0000256" key="5">
    <source>
        <dbReference type="ARBA" id="ARBA00023004"/>
    </source>
</evidence>
<evidence type="ECO:0008006" key="9">
    <source>
        <dbReference type="Google" id="ProtNLM"/>
    </source>
</evidence>
<dbReference type="InterPro" id="IPR002403">
    <property type="entry name" value="Cyt_P450_E_grp-IV"/>
</dbReference>
<dbReference type="GO" id="GO:0016705">
    <property type="term" value="F:oxidoreductase activity, acting on paired donors, with incorporation or reduction of molecular oxygen"/>
    <property type="evidence" value="ECO:0007669"/>
    <property type="project" value="InterPro"/>
</dbReference>
<protein>
    <recommendedName>
        <fullName evidence="9">Cytochrome P450</fullName>
    </recommendedName>
</protein>
<dbReference type="GO" id="GO:0004497">
    <property type="term" value="F:monooxygenase activity"/>
    <property type="evidence" value="ECO:0007669"/>
    <property type="project" value="UniProtKB-KW"/>
</dbReference>
<evidence type="ECO:0000313" key="8">
    <source>
        <dbReference type="Proteomes" id="UP000219338"/>
    </source>
</evidence>
<gene>
    <name evidence="7" type="ORF">ARMOST_17587</name>
</gene>
<dbReference type="OMA" id="FNDNIPM"/>
<evidence type="ECO:0000256" key="1">
    <source>
        <dbReference type="ARBA" id="ARBA00001971"/>
    </source>
</evidence>
<dbReference type="STRING" id="47428.A0A284RZE3"/>
<proteinExistence type="inferred from homology"/>
<dbReference type="PRINTS" id="PR00465">
    <property type="entry name" value="EP450IV"/>
</dbReference>
<dbReference type="EMBL" id="FUEG01000022">
    <property type="protein sequence ID" value="SJL14132.1"/>
    <property type="molecule type" value="Genomic_DNA"/>
</dbReference>
<keyword evidence="5 6" id="KW-0408">Iron</keyword>
<organism evidence="7 8">
    <name type="scientific">Armillaria ostoyae</name>
    <name type="common">Armillaria root rot fungus</name>
    <dbReference type="NCBI Taxonomy" id="47428"/>
    <lineage>
        <taxon>Eukaryota</taxon>
        <taxon>Fungi</taxon>
        <taxon>Dikarya</taxon>
        <taxon>Basidiomycota</taxon>
        <taxon>Agaricomycotina</taxon>
        <taxon>Agaricomycetes</taxon>
        <taxon>Agaricomycetidae</taxon>
        <taxon>Agaricales</taxon>
        <taxon>Marasmiineae</taxon>
        <taxon>Physalacriaceae</taxon>
        <taxon>Armillaria</taxon>
    </lineage>
</organism>
<dbReference type="GO" id="GO:0005506">
    <property type="term" value="F:iron ion binding"/>
    <property type="evidence" value="ECO:0007669"/>
    <property type="project" value="InterPro"/>
</dbReference>
<dbReference type="InterPro" id="IPR036396">
    <property type="entry name" value="Cyt_P450_sf"/>
</dbReference>
<dbReference type="Pfam" id="PF00067">
    <property type="entry name" value="p450"/>
    <property type="match status" value="1"/>
</dbReference>